<organism evidence="1 2">
    <name type="scientific">Saccharibacillus sacchari</name>
    <dbReference type="NCBI Taxonomy" id="456493"/>
    <lineage>
        <taxon>Bacteria</taxon>
        <taxon>Bacillati</taxon>
        <taxon>Bacillota</taxon>
        <taxon>Bacilli</taxon>
        <taxon>Bacillales</taxon>
        <taxon>Paenibacillaceae</taxon>
        <taxon>Saccharibacillus</taxon>
    </lineage>
</organism>
<gene>
    <name evidence="1" type="ORF">WKI47_00845</name>
</gene>
<sequence>MKKANFQAVPTDGAYTHLPGVLVADHYRVSDEYVCYRPEGTKDWLIMYTLSGKGTAKTAEGDSLVCSAGVVTLIPPGTMQYYFTNEGEMWEKIWAHYTPRPSWLDWLPPDSANGAIGQVRIEDSRSREAVEKAFRRILAYRFDAAVDFREELMLNALEEIVLLLASLRAERRILDPRVKEVLDAIAHRFSENFAVEDLARQVHLSPSRLSHLFKEQVGESIIAILNGYRLKQAEKLLRYTPHSITEIALSVGFNSPDYFTRQFVQYYGTGPLQYRKRHISQQ</sequence>
<name>A0ACC6P7E6_9BACL</name>
<protein>
    <submittedName>
        <fullName evidence="1">Helix-turn-helix domain-containing protein</fullName>
    </submittedName>
</protein>
<accession>A0ACC6P7E6</accession>
<keyword evidence="2" id="KW-1185">Reference proteome</keyword>
<evidence type="ECO:0000313" key="2">
    <source>
        <dbReference type="Proteomes" id="UP001380953"/>
    </source>
</evidence>
<reference evidence="1" key="1">
    <citation type="submission" date="2024-03" db="EMBL/GenBank/DDBJ databases">
        <title>Whole genome sequecning of epiphytes from Marcgravia umbellata leaves.</title>
        <authorList>
            <person name="Kumar G."/>
            <person name="Savka M.A."/>
        </authorList>
    </citation>
    <scope>NUCLEOTIDE SEQUENCE</scope>
    <source>
        <strain evidence="1">RIT_BL5</strain>
    </source>
</reference>
<dbReference type="Proteomes" id="UP001380953">
    <property type="component" value="Unassembled WGS sequence"/>
</dbReference>
<evidence type="ECO:0000313" key="1">
    <source>
        <dbReference type="EMBL" id="MEJ8302454.1"/>
    </source>
</evidence>
<comment type="caution">
    <text evidence="1">The sequence shown here is derived from an EMBL/GenBank/DDBJ whole genome shotgun (WGS) entry which is preliminary data.</text>
</comment>
<dbReference type="EMBL" id="JBBKAR010000001">
    <property type="protein sequence ID" value="MEJ8302454.1"/>
    <property type="molecule type" value="Genomic_DNA"/>
</dbReference>
<proteinExistence type="predicted"/>